<dbReference type="Pfam" id="PF07228">
    <property type="entry name" value="SpoIIE"/>
    <property type="match status" value="1"/>
</dbReference>
<gene>
    <name evidence="4" type="ORF">CWE14_07715</name>
</gene>
<dbReference type="Gene3D" id="3.60.40.10">
    <property type="entry name" value="PPM-type phosphatase domain"/>
    <property type="match status" value="1"/>
</dbReference>
<dbReference type="InterPro" id="IPR036457">
    <property type="entry name" value="PPM-type-like_dom_sf"/>
</dbReference>
<reference evidence="4 5" key="1">
    <citation type="journal article" date="2011" name="Front. Microbiol.">
        <title>Genomic signatures of strain selection and enhancement in Bacillus atrophaeus var. globigii, a historical biowarfare simulant.</title>
        <authorList>
            <person name="Gibbons H.S."/>
            <person name="Broomall S.M."/>
            <person name="McNew L.A."/>
            <person name="Daligault H."/>
            <person name="Chapman C."/>
            <person name="Bruce D."/>
            <person name="Karavis M."/>
            <person name="Krepps M."/>
            <person name="McGregor P.A."/>
            <person name="Hong C."/>
            <person name="Park K.H."/>
            <person name="Akmal A."/>
            <person name="Feldman A."/>
            <person name="Lin J.S."/>
            <person name="Chang W.E."/>
            <person name="Higgs B.W."/>
            <person name="Demirev P."/>
            <person name="Lindquist J."/>
            <person name="Liem A."/>
            <person name="Fochler E."/>
            <person name="Read T.D."/>
            <person name="Tapia R."/>
            <person name="Johnson S."/>
            <person name="Bishop-Lilly K.A."/>
            <person name="Detter C."/>
            <person name="Han C."/>
            <person name="Sozhamannan S."/>
            <person name="Rosenzweig C.N."/>
            <person name="Skowronski E.W."/>
        </authorList>
    </citation>
    <scope>NUCLEOTIDE SEQUENCE [LARGE SCALE GENOMIC DNA]</scope>
    <source>
        <strain evidence="4 5">Y4G10-17</strain>
    </source>
</reference>
<dbReference type="SUPFAM" id="SSF55874">
    <property type="entry name" value="ATPase domain of HSP90 chaperone/DNA topoisomerase II/histidine kinase"/>
    <property type="match status" value="1"/>
</dbReference>
<dbReference type="GO" id="GO:0000160">
    <property type="term" value="P:phosphorelay signal transduction system"/>
    <property type="evidence" value="ECO:0007669"/>
    <property type="project" value="InterPro"/>
</dbReference>
<dbReference type="SUPFAM" id="SSF81606">
    <property type="entry name" value="PP2C-like"/>
    <property type="match status" value="1"/>
</dbReference>
<evidence type="ECO:0000256" key="1">
    <source>
        <dbReference type="ARBA" id="ARBA00022801"/>
    </source>
</evidence>
<organism evidence="4 5">
    <name type="scientific">Aliidiomarina soli</name>
    <dbReference type="NCBI Taxonomy" id="1928574"/>
    <lineage>
        <taxon>Bacteria</taxon>
        <taxon>Pseudomonadati</taxon>
        <taxon>Pseudomonadota</taxon>
        <taxon>Gammaproteobacteria</taxon>
        <taxon>Alteromonadales</taxon>
        <taxon>Idiomarinaceae</taxon>
        <taxon>Aliidiomarina</taxon>
    </lineage>
</organism>
<dbReference type="PANTHER" id="PTHR43156:SF2">
    <property type="entry name" value="STAGE II SPORULATION PROTEIN E"/>
    <property type="match status" value="1"/>
</dbReference>
<dbReference type="InterPro" id="IPR001932">
    <property type="entry name" value="PPM-type_phosphatase-like_dom"/>
</dbReference>
<proteinExistence type="predicted"/>
<dbReference type="Gene3D" id="3.30.565.10">
    <property type="entry name" value="Histidine kinase-like ATPase, C-terminal domain"/>
    <property type="match status" value="1"/>
</dbReference>
<keyword evidence="2" id="KW-0597">Phosphoprotein</keyword>
<keyword evidence="5" id="KW-1185">Reference proteome</keyword>
<feature type="modified residue" description="4-aspartylphosphate" evidence="2">
    <location>
        <position position="52"/>
    </location>
</feature>
<dbReference type="PROSITE" id="PS50110">
    <property type="entry name" value="RESPONSE_REGULATORY"/>
    <property type="match status" value="1"/>
</dbReference>
<dbReference type="InterPro" id="IPR052016">
    <property type="entry name" value="Bact_Sigma-Reg"/>
</dbReference>
<evidence type="ECO:0000313" key="5">
    <source>
        <dbReference type="Proteomes" id="UP000287823"/>
    </source>
</evidence>
<dbReference type="InterPro" id="IPR001789">
    <property type="entry name" value="Sig_transdc_resp-reg_receiver"/>
</dbReference>
<sequence length="547" mass="60538">MMRVLIVDDQAANRLLLSDMVRGFGYQCLTVNDGADALAVYPRFTPDLVLLDVLMPGLSGLATAPKLKQLAGEVHLPIIFITALDEQETLLQCLEAGGDDFISKPFEPVVLEAKLRAHMRTRELSSSLAEKNKALAYHSSRIEREHQIVEHIFQNSLAHNYLDYPNLHTYLSPMSMFNGDLLLAAPGPLGNIYVLLGDFTGHGLSAAVGALPTSQTFFSLTEQGASVGEIVREINKRLHHLLPTDMFLAALVVELSASGERVSYWNGGIPPAVLLGADQRAWAALQPQHLALGILTDNEFDSRVSSLRVSPDDSLVLYTDGLTELPAEQGMLGVDGVRELLQGCTNMGELTAAVQRLMIGRKQRDDVSMAWLRCRPTGLKPRQDNTTPSGIPFEVKIRLHSEDIQQLDPVNQIVRDLSHIPGFGLVKSQLFTVLQEAYSNALEHGLLQLDSSLKSTPEGFEQYYQLYQERLQALQHGWIEFGIEYCPARRYLKLRVTDSGTGFSHAELVAEEPTDDGFGRGLQLIRQLTSELCWNDNGRTVECILPM</sequence>
<dbReference type="AlphaFoldDB" id="A0A432WH51"/>
<evidence type="ECO:0000259" key="3">
    <source>
        <dbReference type="PROSITE" id="PS50110"/>
    </source>
</evidence>
<dbReference type="SMART" id="SM00448">
    <property type="entry name" value="REC"/>
    <property type="match status" value="1"/>
</dbReference>
<dbReference type="CDD" id="cd16936">
    <property type="entry name" value="HATPase_RsbW-like"/>
    <property type="match status" value="1"/>
</dbReference>
<evidence type="ECO:0000256" key="2">
    <source>
        <dbReference type="PROSITE-ProRule" id="PRU00169"/>
    </source>
</evidence>
<dbReference type="GO" id="GO:0016791">
    <property type="term" value="F:phosphatase activity"/>
    <property type="evidence" value="ECO:0007669"/>
    <property type="project" value="TreeGrafter"/>
</dbReference>
<feature type="domain" description="Response regulatory" evidence="3">
    <location>
        <begin position="3"/>
        <end position="119"/>
    </location>
</feature>
<dbReference type="PANTHER" id="PTHR43156">
    <property type="entry name" value="STAGE II SPORULATION PROTEIN E-RELATED"/>
    <property type="match status" value="1"/>
</dbReference>
<dbReference type="Proteomes" id="UP000287823">
    <property type="component" value="Unassembled WGS sequence"/>
</dbReference>
<dbReference type="InterPro" id="IPR036890">
    <property type="entry name" value="HATPase_C_sf"/>
</dbReference>
<comment type="caution">
    <text evidence="4">The sequence shown here is derived from an EMBL/GenBank/DDBJ whole genome shotgun (WGS) entry which is preliminary data.</text>
</comment>
<dbReference type="Gene3D" id="3.40.50.2300">
    <property type="match status" value="1"/>
</dbReference>
<dbReference type="InterPro" id="IPR011006">
    <property type="entry name" value="CheY-like_superfamily"/>
</dbReference>
<name>A0A432WH51_9GAMM</name>
<evidence type="ECO:0000313" key="4">
    <source>
        <dbReference type="EMBL" id="RUO33108.1"/>
    </source>
</evidence>
<dbReference type="EMBL" id="PIPO01000003">
    <property type="protein sequence ID" value="RUO33108.1"/>
    <property type="molecule type" value="Genomic_DNA"/>
</dbReference>
<dbReference type="SMART" id="SM00331">
    <property type="entry name" value="PP2C_SIG"/>
    <property type="match status" value="1"/>
</dbReference>
<dbReference type="Pfam" id="PF00072">
    <property type="entry name" value="Response_reg"/>
    <property type="match status" value="1"/>
</dbReference>
<dbReference type="SUPFAM" id="SSF52172">
    <property type="entry name" value="CheY-like"/>
    <property type="match status" value="1"/>
</dbReference>
<keyword evidence="1" id="KW-0378">Hydrolase</keyword>
<accession>A0A432WH51</accession>
<protein>
    <recommendedName>
        <fullName evidence="3">Response regulatory domain-containing protein</fullName>
    </recommendedName>
</protein>